<dbReference type="Pfam" id="PF17932">
    <property type="entry name" value="TetR_C_24"/>
    <property type="match status" value="1"/>
</dbReference>
<evidence type="ECO:0000313" key="5">
    <source>
        <dbReference type="EMBL" id="UUP15170.1"/>
    </source>
</evidence>
<evidence type="ECO:0000256" key="3">
    <source>
        <dbReference type="SAM" id="MobiDB-lite"/>
    </source>
</evidence>
<keyword evidence="1 2" id="KW-0238">DNA-binding</keyword>
<evidence type="ECO:0000313" key="6">
    <source>
        <dbReference type="Proteomes" id="UP001316184"/>
    </source>
</evidence>
<feature type="domain" description="HTH tetR-type" evidence="4">
    <location>
        <begin position="35"/>
        <end position="95"/>
    </location>
</feature>
<dbReference type="Pfam" id="PF00440">
    <property type="entry name" value="TetR_N"/>
    <property type="match status" value="1"/>
</dbReference>
<dbReference type="Gene3D" id="1.10.10.60">
    <property type="entry name" value="Homeodomain-like"/>
    <property type="match status" value="1"/>
</dbReference>
<dbReference type="SUPFAM" id="SSF48498">
    <property type="entry name" value="Tetracyclin repressor-like, C-terminal domain"/>
    <property type="match status" value="1"/>
</dbReference>
<name>A0ABY5MAM5_9ACTN</name>
<dbReference type="PROSITE" id="PS50977">
    <property type="entry name" value="HTH_TETR_2"/>
    <property type="match status" value="1"/>
</dbReference>
<dbReference type="InterPro" id="IPR041490">
    <property type="entry name" value="KstR2_TetR_C"/>
</dbReference>
<dbReference type="Gene3D" id="1.10.357.10">
    <property type="entry name" value="Tetracycline Repressor, domain 2"/>
    <property type="match status" value="1"/>
</dbReference>
<feature type="DNA-binding region" description="H-T-H motif" evidence="2">
    <location>
        <begin position="58"/>
        <end position="77"/>
    </location>
</feature>
<dbReference type="PANTHER" id="PTHR30055:SF226">
    <property type="entry name" value="HTH-TYPE TRANSCRIPTIONAL REGULATOR PKSA"/>
    <property type="match status" value="1"/>
</dbReference>
<keyword evidence="6" id="KW-1185">Reference proteome</keyword>
<dbReference type="PANTHER" id="PTHR30055">
    <property type="entry name" value="HTH-TYPE TRANSCRIPTIONAL REGULATOR RUTR"/>
    <property type="match status" value="1"/>
</dbReference>
<organism evidence="5 6">
    <name type="scientific">Aeromicrobium wangtongii</name>
    <dbReference type="NCBI Taxonomy" id="2969247"/>
    <lineage>
        <taxon>Bacteria</taxon>
        <taxon>Bacillati</taxon>
        <taxon>Actinomycetota</taxon>
        <taxon>Actinomycetes</taxon>
        <taxon>Propionibacteriales</taxon>
        <taxon>Nocardioidaceae</taxon>
        <taxon>Aeromicrobium</taxon>
    </lineage>
</organism>
<feature type="region of interest" description="Disordered" evidence="3">
    <location>
        <begin position="1"/>
        <end position="36"/>
    </location>
</feature>
<proteinExistence type="predicted"/>
<evidence type="ECO:0000259" key="4">
    <source>
        <dbReference type="PROSITE" id="PS50977"/>
    </source>
</evidence>
<gene>
    <name evidence="5" type="ORF">NQV15_07635</name>
</gene>
<sequence length="226" mass="25197">MSTSQESGMGDMGSDAVVAKEASGGLSTPPTPKGRDARRRLLEAGEQLFGEQGYAGTRVSDITEAANLSPGAFYRYFKDRHELLLVLLTEMLDRAFDFARARWDDNHPTESVQRTTERYLEFYDLNRAMMGVMVEMAQNDEEVRSVWRQSRTAFYTRIGRALTRGVTSGAIRSDIDVEVAAELLGSMTEFYAFQRYALDGDALKDVPPVEVATTLAELWTRGVASK</sequence>
<dbReference type="InterPro" id="IPR036271">
    <property type="entry name" value="Tet_transcr_reg_TetR-rel_C_sf"/>
</dbReference>
<dbReference type="EMBL" id="CP102173">
    <property type="protein sequence ID" value="UUP15170.1"/>
    <property type="molecule type" value="Genomic_DNA"/>
</dbReference>
<accession>A0ABY5MAM5</accession>
<reference evidence="5 6" key="1">
    <citation type="submission" date="2022-08" db="EMBL/GenBank/DDBJ databases">
        <title>novel species in genus Aeromicrobium.</title>
        <authorList>
            <person name="Ye L."/>
        </authorList>
    </citation>
    <scope>NUCLEOTIDE SEQUENCE [LARGE SCALE GENOMIC DNA]</scope>
    <source>
        <strain evidence="6">zg-Y1379</strain>
    </source>
</reference>
<dbReference type="PRINTS" id="PR00455">
    <property type="entry name" value="HTHTETR"/>
</dbReference>
<dbReference type="InterPro" id="IPR050109">
    <property type="entry name" value="HTH-type_TetR-like_transc_reg"/>
</dbReference>
<dbReference type="InterPro" id="IPR009057">
    <property type="entry name" value="Homeodomain-like_sf"/>
</dbReference>
<protein>
    <submittedName>
        <fullName evidence="5">TetR/AcrR family transcriptional regulator</fullName>
    </submittedName>
</protein>
<dbReference type="InterPro" id="IPR001647">
    <property type="entry name" value="HTH_TetR"/>
</dbReference>
<dbReference type="SUPFAM" id="SSF46689">
    <property type="entry name" value="Homeodomain-like"/>
    <property type="match status" value="1"/>
</dbReference>
<evidence type="ECO:0000256" key="2">
    <source>
        <dbReference type="PROSITE-ProRule" id="PRU00335"/>
    </source>
</evidence>
<evidence type="ECO:0000256" key="1">
    <source>
        <dbReference type="ARBA" id="ARBA00023125"/>
    </source>
</evidence>
<dbReference type="RefSeq" id="WP_232399224.1">
    <property type="nucleotide sequence ID" value="NZ_CP102173.1"/>
</dbReference>
<dbReference type="Proteomes" id="UP001316184">
    <property type="component" value="Chromosome"/>
</dbReference>